<dbReference type="Proteomes" id="UP000077266">
    <property type="component" value="Unassembled WGS sequence"/>
</dbReference>
<feature type="signal peptide" evidence="1">
    <location>
        <begin position="1"/>
        <end position="16"/>
    </location>
</feature>
<evidence type="ECO:0008006" key="4">
    <source>
        <dbReference type="Google" id="ProtNLM"/>
    </source>
</evidence>
<dbReference type="AlphaFoldDB" id="A0A166M9J0"/>
<feature type="non-terminal residue" evidence="2">
    <location>
        <position position="123"/>
    </location>
</feature>
<sequence>MLGLLAVLFCVPAVVPELYPQLPLDLPSSPPKRVAIVGMGAGGISSLKALAALPEQMRAGWEIVAFEKREAVGGLWIPQDDPPAPPAIPETPLYPLLRSNGPHPALTIPHWPLRPNTPLLAPR</sequence>
<dbReference type="EMBL" id="KV427593">
    <property type="protein sequence ID" value="KZV77786.1"/>
    <property type="molecule type" value="Genomic_DNA"/>
</dbReference>
<dbReference type="Gene3D" id="3.50.50.60">
    <property type="entry name" value="FAD/NAD(P)-binding domain"/>
    <property type="match status" value="1"/>
</dbReference>
<organism evidence="2 3">
    <name type="scientific">Exidia glandulosa HHB12029</name>
    <dbReference type="NCBI Taxonomy" id="1314781"/>
    <lineage>
        <taxon>Eukaryota</taxon>
        <taxon>Fungi</taxon>
        <taxon>Dikarya</taxon>
        <taxon>Basidiomycota</taxon>
        <taxon>Agaricomycotina</taxon>
        <taxon>Agaricomycetes</taxon>
        <taxon>Auriculariales</taxon>
        <taxon>Exidiaceae</taxon>
        <taxon>Exidia</taxon>
    </lineage>
</organism>
<accession>A0A166M9J0</accession>
<name>A0A166M9J0_EXIGL</name>
<keyword evidence="3" id="KW-1185">Reference proteome</keyword>
<reference evidence="2 3" key="1">
    <citation type="journal article" date="2016" name="Mol. Biol. Evol.">
        <title>Comparative Genomics of Early-Diverging Mushroom-Forming Fungi Provides Insights into the Origins of Lignocellulose Decay Capabilities.</title>
        <authorList>
            <person name="Nagy L.G."/>
            <person name="Riley R."/>
            <person name="Tritt A."/>
            <person name="Adam C."/>
            <person name="Daum C."/>
            <person name="Floudas D."/>
            <person name="Sun H."/>
            <person name="Yadav J.S."/>
            <person name="Pangilinan J."/>
            <person name="Larsson K.H."/>
            <person name="Matsuura K."/>
            <person name="Barry K."/>
            <person name="Labutti K."/>
            <person name="Kuo R."/>
            <person name="Ohm R.A."/>
            <person name="Bhattacharya S.S."/>
            <person name="Shirouzu T."/>
            <person name="Yoshinaga Y."/>
            <person name="Martin F.M."/>
            <person name="Grigoriev I.V."/>
            <person name="Hibbett D.S."/>
        </authorList>
    </citation>
    <scope>NUCLEOTIDE SEQUENCE [LARGE SCALE GENOMIC DNA]</scope>
    <source>
        <strain evidence="2 3">HHB12029</strain>
    </source>
</reference>
<evidence type="ECO:0000313" key="3">
    <source>
        <dbReference type="Proteomes" id="UP000077266"/>
    </source>
</evidence>
<keyword evidence="1" id="KW-0732">Signal</keyword>
<dbReference type="InParanoid" id="A0A166M9J0"/>
<proteinExistence type="predicted"/>
<feature type="chain" id="PRO_5007877244" description="FAD/NAD(P)-binding domain-containing protein" evidence="1">
    <location>
        <begin position="17"/>
        <end position="123"/>
    </location>
</feature>
<dbReference type="SUPFAM" id="SSF51905">
    <property type="entry name" value="FAD/NAD(P)-binding domain"/>
    <property type="match status" value="1"/>
</dbReference>
<dbReference type="InterPro" id="IPR036188">
    <property type="entry name" value="FAD/NAD-bd_sf"/>
</dbReference>
<evidence type="ECO:0000313" key="2">
    <source>
        <dbReference type="EMBL" id="KZV77786.1"/>
    </source>
</evidence>
<dbReference type="STRING" id="1314781.A0A166M9J0"/>
<dbReference type="OrthoDB" id="66881at2759"/>
<gene>
    <name evidence="2" type="ORF">EXIGLDRAFT_847974</name>
</gene>
<protein>
    <recommendedName>
        <fullName evidence="4">FAD/NAD(P)-binding domain-containing protein</fullName>
    </recommendedName>
</protein>
<evidence type="ECO:0000256" key="1">
    <source>
        <dbReference type="SAM" id="SignalP"/>
    </source>
</evidence>